<keyword evidence="1" id="KW-0489">Methyltransferase</keyword>
<dbReference type="Gene3D" id="3.40.50.150">
    <property type="entry name" value="Vaccinia Virus protein VP39"/>
    <property type="match status" value="1"/>
</dbReference>
<dbReference type="GO" id="GO:0008168">
    <property type="term" value="F:methyltransferase activity"/>
    <property type="evidence" value="ECO:0007669"/>
    <property type="project" value="UniProtKB-KW"/>
</dbReference>
<sequence length="217" mass="24221">MPAAISYCFRILQRHLQGDSLLEMGPAEGVMTELLATTGKAMTIVEGSALFCDSLRQRFPAATVVHALFEEFQPTQRFDTIILGHVLEHVQDPVDILARTRQWLKPGGRIFAAVPNARSVHRQAATIMGLLPQEDALNEMDRHHGHRRVFNPESFRAAFSQAGLRVDVFGGYWLKPVSNGQIESHWTPAMIEAFMQMGERYPDIAGEIYVVASLPPV</sequence>
<name>A0ABY0IK76_9RHOO</name>
<gene>
    <name evidence="1" type="ORF">EV678_2764</name>
</gene>
<dbReference type="SUPFAM" id="SSF53335">
    <property type="entry name" value="S-adenosyl-L-methionine-dependent methyltransferases"/>
    <property type="match status" value="1"/>
</dbReference>
<dbReference type="RefSeq" id="WP_014236851.1">
    <property type="nucleotide sequence ID" value="NZ_SHKM01000003.1"/>
</dbReference>
<comment type="caution">
    <text evidence="1">The sequence shown here is derived from an EMBL/GenBank/DDBJ whole genome shotgun (WGS) entry which is preliminary data.</text>
</comment>
<organism evidence="1 2">
    <name type="scientific">Azospira oryzae</name>
    <dbReference type="NCBI Taxonomy" id="146939"/>
    <lineage>
        <taxon>Bacteria</taxon>
        <taxon>Pseudomonadati</taxon>
        <taxon>Pseudomonadota</taxon>
        <taxon>Betaproteobacteria</taxon>
        <taxon>Rhodocyclales</taxon>
        <taxon>Rhodocyclaceae</taxon>
        <taxon>Azospira</taxon>
    </lineage>
</organism>
<evidence type="ECO:0000313" key="1">
    <source>
        <dbReference type="EMBL" id="RZT75580.1"/>
    </source>
</evidence>
<dbReference type="CDD" id="cd02440">
    <property type="entry name" value="AdoMet_MTases"/>
    <property type="match status" value="1"/>
</dbReference>
<dbReference type="InterPro" id="IPR029063">
    <property type="entry name" value="SAM-dependent_MTases_sf"/>
</dbReference>
<accession>A0ABY0IK76</accession>
<dbReference type="Proteomes" id="UP000292136">
    <property type="component" value="Unassembled WGS sequence"/>
</dbReference>
<evidence type="ECO:0000313" key="2">
    <source>
        <dbReference type="Proteomes" id="UP000292136"/>
    </source>
</evidence>
<dbReference type="EMBL" id="SHKM01000003">
    <property type="protein sequence ID" value="RZT75580.1"/>
    <property type="molecule type" value="Genomic_DNA"/>
</dbReference>
<protein>
    <submittedName>
        <fullName evidence="1">2-polyprenyl-3-methyl-5-hydroxy-6-metoxy-1, 4-benzoquinol methylase</fullName>
    </submittedName>
</protein>
<keyword evidence="2" id="KW-1185">Reference proteome</keyword>
<reference evidence="1 2" key="1">
    <citation type="submission" date="2019-02" db="EMBL/GenBank/DDBJ databases">
        <title>Genomic Encyclopedia of Type Strains, Phase IV (KMG-IV): sequencing the most valuable type-strain genomes for metagenomic binning, comparative biology and taxonomic classification.</title>
        <authorList>
            <person name="Goeker M."/>
        </authorList>
    </citation>
    <scope>NUCLEOTIDE SEQUENCE [LARGE SCALE GENOMIC DNA]</scope>
    <source>
        <strain evidence="1 2">DSM 21223</strain>
    </source>
</reference>
<keyword evidence="1" id="KW-0808">Transferase</keyword>
<dbReference type="PANTHER" id="PTHR43861">
    <property type="entry name" value="TRANS-ACONITATE 2-METHYLTRANSFERASE-RELATED"/>
    <property type="match status" value="1"/>
</dbReference>
<dbReference type="Pfam" id="PF13489">
    <property type="entry name" value="Methyltransf_23"/>
    <property type="match status" value="1"/>
</dbReference>
<proteinExistence type="predicted"/>
<dbReference type="GO" id="GO:0032259">
    <property type="term" value="P:methylation"/>
    <property type="evidence" value="ECO:0007669"/>
    <property type="project" value="UniProtKB-KW"/>
</dbReference>